<dbReference type="InterPro" id="IPR003318">
    <property type="entry name" value="Glyco_hydro70cat"/>
</dbReference>
<dbReference type="NCBIfam" id="TIGR03715">
    <property type="entry name" value="KxYKxGKxW"/>
    <property type="match status" value="1"/>
</dbReference>
<protein>
    <recommendedName>
        <fullName evidence="4">dextransucrase</fullName>
        <ecNumber evidence="4">2.4.1.5</ecNumber>
    </recommendedName>
    <alternativeName>
        <fullName evidence="9">Dextransucrase</fullName>
    </alternativeName>
    <alternativeName>
        <fullName evidence="10">Sucrose 6-glucosyltransferase</fullName>
    </alternativeName>
</protein>
<evidence type="ECO:0000313" key="13">
    <source>
        <dbReference type="EMBL" id="SFV41414.1"/>
    </source>
</evidence>
<evidence type="ECO:0000256" key="7">
    <source>
        <dbReference type="ARBA" id="ARBA00022729"/>
    </source>
</evidence>
<dbReference type="Gene3D" id="3.20.20.470">
    <property type="entry name" value="Glucansucrase"/>
    <property type="match status" value="1"/>
</dbReference>
<dbReference type="GeneID" id="95350098"/>
<evidence type="ECO:0000256" key="6">
    <source>
        <dbReference type="ARBA" id="ARBA00022679"/>
    </source>
</evidence>
<dbReference type="InterPro" id="IPR018337">
    <property type="entry name" value="Cell_wall/Cho-bd_repeat"/>
</dbReference>
<evidence type="ECO:0000256" key="8">
    <source>
        <dbReference type="ARBA" id="ARBA00022737"/>
    </source>
</evidence>
<accession>A0A1K1KV98</accession>
<dbReference type="KEGG" id="laca:LAC1533_1991"/>
<gene>
    <name evidence="13" type="ORF">LAC1533_1991</name>
</gene>
<evidence type="ECO:0000256" key="3">
    <source>
        <dbReference type="ARBA" id="ARBA00009247"/>
    </source>
</evidence>
<keyword evidence="6" id="KW-0808">Transferase</keyword>
<dbReference type="SUPFAM" id="SSF51445">
    <property type="entry name" value="(Trans)glycosidases"/>
    <property type="match status" value="2"/>
</dbReference>
<evidence type="ECO:0000313" key="14">
    <source>
        <dbReference type="Proteomes" id="UP000190935"/>
    </source>
</evidence>
<name>A0A1K1KV98_9LACO</name>
<organism evidence="13 14">
    <name type="scientific">Ligilactobacillus acidipiscis</name>
    <dbReference type="NCBI Taxonomy" id="89059"/>
    <lineage>
        <taxon>Bacteria</taxon>
        <taxon>Bacillati</taxon>
        <taxon>Bacillota</taxon>
        <taxon>Bacilli</taxon>
        <taxon>Lactobacillales</taxon>
        <taxon>Lactobacillaceae</taxon>
        <taxon>Ligilactobacillus</taxon>
    </lineage>
</organism>
<dbReference type="InterPro" id="IPR017853">
    <property type="entry name" value="GH"/>
</dbReference>
<evidence type="ECO:0000256" key="5">
    <source>
        <dbReference type="ARBA" id="ARBA00022676"/>
    </source>
</evidence>
<feature type="compositionally biased region" description="Low complexity" evidence="11">
    <location>
        <begin position="130"/>
        <end position="178"/>
    </location>
</feature>
<dbReference type="Pfam" id="PF19258">
    <property type="entry name" value="KxYKxGKxW_sig"/>
    <property type="match status" value="1"/>
</dbReference>
<evidence type="ECO:0000256" key="10">
    <source>
        <dbReference type="ARBA" id="ARBA00032238"/>
    </source>
</evidence>
<dbReference type="EMBL" id="LT630287">
    <property type="protein sequence ID" value="SFV41414.1"/>
    <property type="molecule type" value="Genomic_DNA"/>
</dbReference>
<comment type="similarity">
    <text evidence="3">Belongs to the glycosyl hydrolase 70 family.</text>
</comment>
<sequence length="1493" mass="167813">MERKQRYKMYKSGKNWVIAPLVFFGIALGFQAGVHNVFADETIQKPQVVNLNSPVGDQKENSTSTDSQEDTASDKDPIQTNGEEKVANQSQSEKTVTTDAGSNQKKASFEENDGQADDQQQLKGKDQLNDETINNNDQNNRTQSDNVNDKQQNNDQNNRTQSDNVNDKQQNNDQAAVDSQKDSNEALRNDLNKQQPSTRNLVLKNDQPKQVKENGFWYLRDKNGHNLIGFQNIQDQNKRVYYNNRGQMQYGEQKISNNWYLFDNVTGAMQTGFKYLSKGNKTVYYNEQGKMQKGQAKVADNWYLFDNITGARQTGFKRIAQQNKTVYYNNVGQMQYGQQKIQNSWYLFDNVTGAMQTGFQRIPEQAKTVYYDQQGKMSHGQWKINGAWYLFDQNTGAVKVGLQKIADQNKTVYYDKKTAQMLKGQQHVDNRWYLFDKVTGAMQTGLRAIPEQKKLVYYDPKNGQMQYGTILMDGQNGTKSIFYFDKTTGALTAIGDQTWYDEAQNDMPFSFDESSMSTVNGYLSWTGWYRPKGYHQNGQKWVQTGASDWRPYMLYIWPSNDIQAKYIQYFVGHGYTDQSLGLTAKNVNKLNGSTNSQLLNDYSRKLRDAIEKEIFENNYSTSKLASTMDGFVAFVPEFNGLSELPVEKQPGYKPDNSGTVDNDQLLFVNSGNGNQKQGNTTNADSQFRNLNHTIWNQYGTEKDGNKFGPELLVGNDIDNSNPVVQAENINWEYFLLKYGEIMGYGSDANFDGFRNDAADNIDADVLDQQAQLLNDMFDLKGSEANANGHLVYNEGHHSGAANMLGNKNNQQLYMDSQEFYTLLNTLGKAHGKRNKLTDLITNSVVDRHNDNTDSSAQPNWSFVTNHDQRKNVINQIIIDSHPGVTDIMGDSYKAEYAVQAWEKYYNDELQTNKQYAIYNVLAQYAILLSNKDTVPQIYYGDMFDETKPYMESKSIYYDGIVAMLKARQKYVAGGQSYQSYGDDLIASVRYGKGNASAQAKGSDPLGRTTGMAVIVSNNPTMQQRTITVAMGKAHANQQYMNLINTTASSSNVGGVSYNSDSILTTDSDGNLVLTIKGYANPLVNGYLGVWVPVGAAEDQVATTADSTAKKSSGKIYESNAALDSHVIYEDFSLYQPEFADINKSAYVVLADHAQDFADMGVTDFWMAPPYTSFSMSRYNEGYSINDRYTLGTDEAPTKYGTGAQLADALKAIHAAGMKAQVDMVMNQMIGFPTQEAVTVSRTDNYGNTLSVDGKTFANEVYLPYTIGGGQGQSTYGGKFLDELKQKYPDLFTTKAGSTGVAPDSSTHITQWSAKYENGTSTQNIGIGRVMKEKDGNYDYVESGNNHLLHTQLPSEFTSEEKWLSNNSQSTGWIHVKGQTYYYDKGTVVLGEQKINGHWYMFDSQTGVMDTGFTNISKAKKTVYYDIDGKMLYGEQKINGHWYYFDQITGSRATGFKKLSGKTVYYNANGQMLYGRQVINGHVYNFDRVTGALK</sequence>
<feature type="domain" description="Glycoside hydrolase family 70 catalytic" evidence="12">
    <location>
        <begin position="555"/>
        <end position="1357"/>
    </location>
</feature>
<dbReference type="GO" id="GO:0009250">
    <property type="term" value="P:glucan biosynthetic process"/>
    <property type="evidence" value="ECO:0007669"/>
    <property type="project" value="InterPro"/>
</dbReference>
<feature type="compositionally biased region" description="Basic and acidic residues" evidence="11">
    <location>
        <begin position="72"/>
        <end position="86"/>
    </location>
</feature>
<evidence type="ECO:0000256" key="11">
    <source>
        <dbReference type="SAM" id="MobiDB-lite"/>
    </source>
</evidence>
<keyword evidence="8" id="KW-0677">Repeat</keyword>
<comment type="function">
    <text evidence="2">Production of extracellular glucans, that are thought to play a key role in the development of the dental plaque because of their ability to adhere to smooth surfaces and mediate the aggregation of bacterial cells and food debris.</text>
</comment>
<keyword evidence="7" id="KW-0732">Signal</keyword>
<dbReference type="Gene3D" id="2.10.270.10">
    <property type="entry name" value="Cholin Binding"/>
    <property type="match status" value="6"/>
</dbReference>
<keyword evidence="5" id="KW-0328">Glycosyltransferase</keyword>
<feature type="region of interest" description="Disordered" evidence="11">
    <location>
        <begin position="50"/>
        <end position="184"/>
    </location>
</feature>
<evidence type="ECO:0000256" key="4">
    <source>
        <dbReference type="ARBA" id="ARBA00012592"/>
    </source>
</evidence>
<dbReference type="EC" id="2.4.1.5" evidence="4"/>
<dbReference type="Pfam" id="PF01473">
    <property type="entry name" value="Choline_bind_1"/>
    <property type="match status" value="1"/>
</dbReference>
<dbReference type="Pfam" id="PF02324">
    <property type="entry name" value="Glyco_hydro_70"/>
    <property type="match status" value="1"/>
</dbReference>
<comment type="catalytic activity">
    <reaction evidence="1">
        <text>[(1-&gt;6)-alpha-D-glucosyl](n) + sucrose = [(1-&gt;6)-alpha-D-glucosyl](n+1) + D-fructose</text>
        <dbReference type="Rhea" id="RHEA:18825"/>
        <dbReference type="Rhea" id="RHEA-COMP:11144"/>
        <dbReference type="Rhea" id="RHEA-COMP:11145"/>
        <dbReference type="ChEBI" id="CHEBI:17992"/>
        <dbReference type="ChEBI" id="CHEBI:18269"/>
        <dbReference type="ChEBI" id="CHEBI:37721"/>
        <dbReference type="EC" id="2.4.1.5"/>
    </reaction>
</comment>
<dbReference type="Proteomes" id="UP000190935">
    <property type="component" value="Chromosome I"/>
</dbReference>
<dbReference type="Pfam" id="PF19127">
    <property type="entry name" value="Choline_bind_3"/>
    <property type="match status" value="3"/>
</dbReference>
<dbReference type="Gene3D" id="2.30.30.420">
    <property type="entry name" value="glucansucrase"/>
    <property type="match status" value="1"/>
</dbReference>
<dbReference type="GO" id="GO:0047849">
    <property type="term" value="F:dextransucrase activity"/>
    <property type="evidence" value="ECO:0007669"/>
    <property type="project" value="UniProtKB-EC"/>
</dbReference>
<reference evidence="14" key="1">
    <citation type="submission" date="2016-11" db="EMBL/GenBank/DDBJ databases">
        <authorList>
            <person name="Papadimitriou K."/>
        </authorList>
    </citation>
    <scope>NUCLEOTIDE SEQUENCE [LARGE SCALE GENOMIC DNA]</scope>
    <source>
        <strain evidence="14">ACA-DC 1533</strain>
    </source>
</reference>
<dbReference type="RefSeq" id="WP_079579463.1">
    <property type="nucleotide sequence ID" value="NZ_LT630287.1"/>
</dbReference>
<evidence type="ECO:0000256" key="9">
    <source>
        <dbReference type="ARBA" id="ARBA00029911"/>
    </source>
</evidence>
<dbReference type="InterPro" id="IPR022263">
    <property type="entry name" value="KxYKxGKxW"/>
</dbReference>
<dbReference type="SUPFAM" id="SSF69360">
    <property type="entry name" value="Cell wall binding repeat"/>
    <property type="match status" value="3"/>
</dbReference>
<feature type="compositionally biased region" description="Polar residues" evidence="11">
    <location>
        <begin position="87"/>
        <end position="106"/>
    </location>
</feature>
<proteinExistence type="inferred from homology"/>
<dbReference type="GO" id="GO:0046527">
    <property type="term" value="F:glucosyltransferase activity"/>
    <property type="evidence" value="ECO:0007669"/>
    <property type="project" value="InterPro"/>
</dbReference>
<feature type="compositionally biased region" description="Polar residues" evidence="11">
    <location>
        <begin position="50"/>
        <end position="66"/>
    </location>
</feature>
<dbReference type="SMR" id="A0A1K1KV98"/>
<evidence type="ECO:0000256" key="1">
    <source>
        <dbReference type="ARBA" id="ARBA00001152"/>
    </source>
</evidence>
<evidence type="ECO:0000256" key="2">
    <source>
        <dbReference type="ARBA" id="ARBA00003243"/>
    </source>
</evidence>
<evidence type="ECO:0000259" key="12">
    <source>
        <dbReference type="Pfam" id="PF02324"/>
    </source>
</evidence>